<organism evidence="1 2">
    <name type="scientific">Romanomermis culicivorax</name>
    <name type="common">Nematode worm</name>
    <dbReference type="NCBI Taxonomy" id="13658"/>
    <lineage>
        <taxon>Eukaryota</taxon>
        <taxon>Metazoa</taxon>
        <taxon>Ecdysozoa</taxon>
        <taxon>Nematoda</taxon>
        <taxon>Enoplea</taxon>
        <taxon>Dorylaimia</taxon>
        <taxon>Mermithida</taxon>
        <taxon>Mermithoidea</taxon>
        <taxon>Mermithidae</taxon>
        <taxon>Romanomermis</taxon>
    </lineage>
</organism>
<dbReference type="AlphaFoldDB" id="A0A915HWC2"/>
<protein>
    <submittedName>
        <fullName evidence="2">Uncharacterized protein</fullName>
    </submittedName>
</protein>
<reference evidence="2" key="1">
    <citation type="submission" date="2022-11" db="UniProtKB">
        <authorList>
            <consortium name="WormBaseParasite"/>
        </authorList>
    </citation>
    <scope>IDENTIFICATION</scope>
</reference>
<evidence type="ECO:0000313" key="1">
    <source>
        <dbReference type="Proteomes" id="UP000887565"/>
    </source>
</evidence>
<sequence>MNGFLNNAGAVPPSANVEVRCEHPDQGSTLMTGYEISPLESCYTSTAGAVRSIAGRKNGASFELLYFVFFMTAGASCQFRLNRNFRTVVS</sequence>
<dbReference type="Proteomes" id="UP000887565">
    <property type="component" value="Unplaced"/>
</dbReference>
<accession>A0A915HWC2</accession>
<dbReference type="WBParaSite" id="nRc.2.0.1.t06095-RA">
    <property type="protein sequence ID" value="nRc.2.0.1.t06095-RA"/>
    <property type="gene ID" value="nRc.2.0.1.g06095"/>
</dbReference>
<keyword evidence="1" id="KW-1185">Reference proteome</keyword>
<evidence type="ECO:0000313" key="2">
    <source>
        <dbReference type="WBParaSite" id="nRc.2.0.1.t06095-RA"/>
    </source>
</evidence>
<proteinExistence type="predicted"/>
<name>A0A915HWC2_ROMCU</name>